<reference evidence="2 3" key="1">
    <citation type="submission" date="2018-09" db="EMBL/GenBank/DDBJ databases">
        <authorList>
            <person name="Wang X."/>
            <person name="Du Z."/>
        </authorList>
    </citation>
    <scope>NUCLEOTIDE SEQUENCE [LARGE SCALE GENOMIC DNA]</scope>
    <source>
        <strain evidence="2 3">N3</strain>
    </source>
</reference>
<dbReference type="AlphaFoldDB" id="A0A418PSF3"/>
<evidence type="ECO:0000313" key="2">
    <source>
        <dbReference type="EMBL" id="RIW15790.1"/>
    </source>
</evidence>
<sequence>MSESTPKEYTNGEVVITWESEKCIHSGNCVRGLPTVFSPKKRPWINPEGAETDQIIAQIKKCPSGALGYYHKGK</sequence>
<proteinExistence type="predicted"/>
<evidence type="ECO:0000313" key="3">
    <source>
        <dbReference type="Proteomes" id="UP000283522"/>
    </source>
</evidence>
<dbReference type="Gene3D" id="3.30.70.20">
    <property type="match status" value="1"/>
</dbReference>
<name>A0A418PSF3_9BACT</name>
<comment type="caution">
    <text evidence="2">The sequence shown here is derived from an EMBL/GenBank/DDBJ whole genome shotgun (WGS) entry which is preliminary data.</text>
</comment>
<gene>
    <name evidence="2" type="ORF">D0X99_10225</name>
</gene>
<feature type="domain" description="Divergent 4Fe-4S mono-cluster" evidence="1">
    <location>
        <begin position="9"/>
        <end position="72"/>
    </location>
</feature>
<dbReference type="EMBL" id="QXML01000004">
    <property type="protein sequence ID" value="RIW15790.1"/>
    <property type="molecule type" value="Genomic_DNA"/>
</dbReference>
<dbReference type="InterPro" id="IPR010693">
    <property type="entry name" value="Divergent_4Fe-4S_mono-cluster"/>
</dbReference>
<dbReference type="Proteomes" id="UP000283522">
    <property type="component" value="Unassembled WGS sequence"/>
</dbReference>
<dbReference type="OrthoDB" id="9795032at2"/>
<accession>A0A418PSF3</accession>
<dbReference type="RefSeq" id="WP_119477726.1">
    <property type="nucleotide sequence ID" value="NZ_QXML01000004.1"/>
</dbReference>
<organism evidence="2 3">
    <name type="scientific">Algoriphagus lacus</name>
    <dbReference type="NCBI Taxonomy" id="2056311"/>
    <lineage>
        <taxon>Bacteria</taxon>
        <taxon>Pseudomonadati</taxon>
        <taxon>Bacteroidota</taxon>
        <taxon>Cytophagia</taxon>
        <taxon>Cytophagales</taxon>
        <taxon>Cyclobacteriaceae</taxon>
        <taxon>Algoriphagus</taxon>
    </lineage>
</organism>
<protein>
    <submittedName>
        <fullName evidence="2">(4Fe-4S)-binding protein</fullName>
    </submittedName>
</protein>
<evidence type="ECO:0000259" key="1">
    <source>
        <dbReference type="Pfam" id="PF06902"/>
    </source>
</evidence>
<keyword evidence="3" id="KW-1185">Reference proteome</keyword>
<dbReference type="Pfam" id="PF06902">
    <property type="entry name" value="Fer4_19"/>
    <property type="match status" value="1"/>
</dbReference>